<dbReference type="RefSeq" id="WP_107215095.1">
    <property type="nucleotide sequence ID" value="NZ_KZ686269.1"/>
</dbReference>
<evidence type="ECO:0000313" key="2">
    <source>
        <dbReference type="Proteomes" id="UP000240912"/>
    </source>
</evidence>
<dbReference type="Proteomes" id="UP000240912">
    <property type="component" value="Unassembled WGS sequence"/>
</dbReference>
<proteinExistence type="predicted"/>
<reference evidence="1 2" key="1">
    <citation type="submission" date="2018-03" db="EMBL/GenBank/DDBJ databases">
        <authorList>
            <person name="Keele B.F."/>
        </authorList>
    </citation>
    <scope>NUCLEOTIDE SEQUENCE [LARGE SCALE GENOMIC DNA]</scope>
    <source>
        <strain evidence="1 2">YL28-9</strain>
    </source>
</reference>
<gene>
    <name evidence="1" type="ORF">C7T94_09360</name>
</gene>
<keyword evidence="2" id="KW-1185">Reference proteome</keyword>
<accession>A0A2T3HK70</accession>
<protein>
    <recommendedName>
        <fullName evidence="3">DUF3606 domain-containing protein</fullName>
    </recommendedName>
</protein>
<dbReference type="OrthoDB" id="772724at2"/>
<comment type="caution">
    <text evidence="1">The sequence shown here is derived from an EMBL/GenBank/DDBJ whole genome shotgun (WGS) entry which is preliminary data.</text>
</comment>
<dbReference type="AlphaFoldDB" id="A0A2T3HK70"/>
<name>A0A2T3HK70_9SPHI</name>
<dbReference type="InterPro" id="IPR022037">
    <property type="entry name" value="DUF3606"/>
</dbReference>
<dbReference type="EMBL" id="PYLS01000005">
    <property type="protein sequence ID" value="PST82837.1"/>
    <property type="molecule type" value="Genomic_DNA"/>
</dbReference>
<evidence type="ECO:0008006" key="3">
    <source>
        <dbReference type="Google" id="ProtNLM"/>
    </source>
</evidence>
<dbReference type="Pfam" id="PF12244">
    <property type="entry name" value="DUF3606"/>
    <property type="match status" value="1"/>
</dbReference>
<sequence length="74" mass="8552">MKTSVRDTRRAPEMVDISDETARQYWSRRLKVSEETLKSAVRAIHQLEFSKLEAYLKNTRFLSRLNGSANLGGH</sequence>
<evidence type="ECO:0000313" key="1">
    <source>
        <dbReference type="EMBL" id="PST82837.1"/>
    </source>
</evidence>
<organism evidence="1 2">
    <name type="scientific">Pedobacter yulinensis</name>
    <dbReference type="NCBI Taxonomy" id="2126353"/>
    <lineage>
        <taxon>Bacteria</taxon>
        <taxon>Pseudomonadati</taxon>
        <taxon>Bacteroidota</taxon>
        <taxon>Sphingobacteriia</taxon>
        <taxon>Sphingobacteriales</taxon>
        <taxon>Sphingobacteriaceae</taxon>
        <taxon>Pedobacter</taxon>
    </lineage>
</organism>